<name>A0A3A4K9C1_9NOCA</name>
<dbReference type="AlphaFoldDB" id="A0A3A4K9C1"/>
<dbReference type="SUPFAM" id="SSF54373">
    <property type="entry name" value="FAD-linked reductases, C-terminal domain"/>
    <property type="match status" value="1"/>
</dbReference>
<comment type="caution">
    <text evidence="4">The sequence shown here is derived from an EMBL/GenBank/DDBJ whole genome shotgun (WGS) entry which is preliminary data.</text>
</comment>
<evidence type="ECO:0000256" key="1">
    <source>
        <dbReference type="ARBA" id="ARBA00023002"/>
    </source>
</evidence>
<keyword evidence="1" id="KW-0560">Oxidoreductase</keyword>
<dbReference type="InterPro" id="IPR036188">
    <property type="entry name" value="FAD/NAD-bd_sf"/>
</dbReference>
<dbReference type="PANTHER" id="PTHR13789:SF268">
    <property type="entry name" value="5-METHYLPHENAZINE-1-CARBOXYLATE 1-MONOOXYGENASE"/>
    <property type="match status" value="1"/>
</dbReference>
<dbReference type="InterPro" id="IPR050493">
    <property type="entry name" value="FAD-dep_Monooxygenase_BioMet"/>
</dbReference>
<dbReference type="NCBIfam" id="NF005720">
    <property type="entry name" value="PRK07538.1"/>
    <property type="match status" value="1"/>
</dbReference>
<feature type="domain" description="FAD-binding" evidence="3">
    <location>
        <begin position="292"/>
        <end position="331"/>
    </location>
</feature>
<dbReference type="SUPFAM" id="SSF51905">
    <property type="entry name" value="FAD/NAD(P)-binding domain"/>
    <property type="match status" value="1"/>
</dbReference>
<organism evidence="4 5">
    <name type="scientific">Nocardia panacis</name>
    <dbReference type="NCBI Taxonomy" id="2340916"/>
    <lineage>
        <taxon>Bacteria</taxon>
        <taxon>Bacillati</taxon>
        <taxon>Actinomycetota</taxon>
        <taxon>Actinomycetes</taxon>
        <taxon>Mycobacteriales</taxon>
        <taxon>Nocardiaceae</taxon>
        <taxon>Nocardia</taxon>
    </lineage>
</organism>
<dbReference type="RefSeq" id="WP_120044332.1">
    <property type="nucleotide sequence ID" value="NZ_QZFU01000041.1"/>
</dbReference>
<dbReference type="Gene3D" id="3.50.50.60">
    <property type="entry name" value="FAD/NAD(P)-binding domain"/>
    <property type="match status" value="1"/>
</dbReference>
<dbReference type="GO" id="GO:0004497">
    <property type="term" value="F:monooxygenase activity"/>
    <property type="evidence" value="ECO:0007669"/>
    <property type="project" value="UniProtKB-KW"/>
</dbReference>
<dbReference type="PANTHER" id="PTHR13789">
    <property type="entry name" value="MONOOXYGENASE"/>
    <property type="match status" value="1"/>
</dbReference>
<accession>A0A3A4K9C1</accession>
<dbReference type="PRINTS" id="PR00420">
    <property type="entry name" value="RNGMNOXGNASE"/>
</dbReference>
<keyword evidence="2" id="KW-0503">Monooxygenase</keyword>
<evidence type="ECO:0000256" key="2">
    <source>
        <dbReference type="ARBA" id="ARBA00023033"/>
    </source>
</evidence>
<gene>
    <name evidence="4" type="ORF">D5S18_29250</name>
</gene>
<protein>
    <submittedName>
        <fullName evidence="4">Flavin-dependent oxidoreductase</fullName>
    </submittedName>
</protein>
<evidence type="ECO:0000259" key="3">
    <source>
        <dbReference type="Pfam" id="PF01494"/>
    </source>
</evidence>
<dbReference type="OrthoDB" id="4568714at2"/>
<evidence type="ECO:0000313" key="5">
    <source>
        <dbReference type="Proteomes" id="UP000266677"/>
    </source>
</evidence>
<proteinExistence type="predicted"/>
<evidence type="ECO:0000313" key="4">
    <source>
        <dbReference type="EMBL" id="RJO69964.1"/>
    </source>
</evidence>
<dbReference type="GO" id="GO:0071949">
    <property type="term" value="F:FAD binding"/>
    <property type="evidence" value="ECO:0007669"/>
    <property type="project" value="InterPro"/>
</dbReference>
<dbReference type="Gene3D" id="3.30.9.30">
    <property type="match status" value="1"/>
</dbReference>
<dbReference type="InterPro" id="IPR002938">
    <property type="entry name" value="FAD-bd"/>
</dbReference>
<sequence>MTSVVIAGAGIGGLTAALALHELGVAVRVLDSAARLLPLGVGINLLPPAVRELAGLGLEPALARIAVATAQMAHFDRHGNLIWSQPRGRAAGEQWPQYSVHRGWLQQLLYETVRERLGPDAVRTGAAVRDFDQTADAVNIRVAVADSEFELRADALIGADGLHSAVRARLYPEEGAPIWYGQRIWRGVGRAAPFHTGRTVAIAGDNATAKVVAYPIAEELDEQGRALINWVCEVADPGAEPGTADWDRTGRLADVLPHYADWHFDWLDVPALLASSTRILEYPMVDRDPLPAWTSGRVTLLGDAAHPMYPLGSNGGTQAILDAAALAAAFATDGADVSFNTDGADVPFNTDGADSSFNTDGLDVPKALARYDAARRETANAIVTACHDMPADRILRTVAERAPEGFTDIAQVLTPAELAAITDAYRQTSPTESA</sequence>
<reference evidence="4 5" key="1">
    <citation type="submission" date="2018-09" db="EMBL/GenBank/DDBJ databases">
        <title>YIM PH21274 draft genome.</title>
        <authorList>
            <person name="Miao C."/>
        </authorList>
    </citation>
    <scope>NUCLEOTIDE SEQUENCE [LARGE SCALE GENOMIC DNA]</scope>
    <source>
        <strain evidence="4 5">YIM PH 21724</strain>
    </source>
</reference>
<keyword evidence="5" id="KW-1185">Reference proteome</keyword>
<dbReference type="Pfam" id="PF01494">
    <property type="entry name" value="FAD_binding_3"/>
    <property type="match status" value="2"/>
</dbReference>
<dbReference type="EMBL" id="QZFU01000041">
    <property type="protein sequence ID" value="RJO69964.1"/>
    <property type="molecule type" value="Genomic_DNA"/>
</dbReference>
<feature type="domain" description="FAD-binding" evidence="3">
    <location>
        <begin position="2"/>
        <end position="170"/>
    </location>
</feature>
<dbReference type="Proteomes" id="UP000266677">
    <property type="component" value="Unassembled WGS sequence"/>
</dbReference>